<protein>
    <submittedName>
        <fullName evidence="1">Uncharacterized protein</fullName>
    </submittedName>
</protein>
<dbReference type="EMBL" id="UINC01004992">
    <property type="protein sequence ID" value="SVA18303.1"/>
    <property type="molecule type" value="Genomic_DNA"/>
</dbReference>
<gene>
    <name evidence="1" type="ORF">METZ01_LOCUS71157</name>
</gene>
<reference evidence="1" key="1">
    <citation type="submission" date="2018-05" db="EMBL/GenBank/DDBJ databases">
        <authorList>
            <person name="Lanie J.A."/>
            <person name="Ng W.-L."/>
            <person name="Kazmierczak K.M."/>
            <person name="Andrzejewski T.M."/>
            <person name="Davidsen T.M."/>
            <person name="Wayne K.J."/>
            <person name="Tettelin H."/>
            <person name="Glass J.I."/>
            <person name="Rusch D."/>
            <person name="Podicherti R."/>
            <person name="Tsui H.-C.T."/>
            <person name="Winkler M.E."/>
        </authorList>
    </citation>
    <scope>NUCLEOTIDE SEQUENCE</scope>
</reference>
<organism evidence="1">
    <name type="scientific">marine metagenome</name>
    <dbReference type="NCBI Taxonomy" id="408172"/>
    <lineage>
        <taxon>unclassified sequences</taxon>
        <taxon>metagenomes</taxon>
        <taxon>ecological metagenomes</taxon>
    </lineage>
</organism>
<evidence type="ECO:0000313" key="1">
    <source>
        <dbReference type="EMBL" id="SVA18303.1"/>
    </source>
</evidence>
<accession>A0A381TW28</accession>
<name>A0A381TW28_9ZZZZ</name>
<dbReference type="AlphaFoldDB" id="A0A381TW28"/>
<proteinExistence type="predicted"/>
<sequence>MGLDFGAIYDTSTAWNGRRKGMLTVRLSGAGPVYHQPASASTYGESRAGPGSELTWCYNMARFLSPKTGVGQAFEGRSWLVSEGPGGQALTGTKILLRNT</sequence>